<protein>
    <submittedName>
        <fullName evidence="2">Uncharacterized protein</fullName>
    </submittedName>
</protein>
<dbReference type="AlphaFoldDB" id="A0A8H4R3K6"/>
<evidence type="ECO:0000256" key="1">
    <source>
        <dbReference type="SAM" id="MobiDB-lite"/>
    </source>
</evidence>
<feature type="compositionally biased region" description="Polar residues" evidence="1">
    <location>
        <begin position="1"/>
        <end position="10"/>
    </location>
</feature>
<gene>
    <name evidence="2" type="ORF">D9613_012787</name>
</gene>
<organism evidence="2 3">
    <name type="scientific">Agrocybe pediades</name>
    <dbReference type="NCBI Taxonomy" id="84607"/>
    <lineage>
        <taxon>Eukaryota</taxon>
        <taxon>Fungi</taxon>
        <taxon>Dikarya</taxon>
        <taxon>Basidiomycota</taxon>
        <taxon>Agaricomycotina</taxon>
        <taxon>Agaricomycetes</taxon>
        <taxon>Agaricomycetidae</taxon>
        <taxon>Agaricales</taxon>
        <taxon>Agaricineae</taxon>
        <taxon>Strophariaceae</taxon>
        <taxon>Agrocybe</taxon>
    </lineage>
</organism>
<evidence type="ECO:0000313" key="3">
    <source>
        <dbReference type="Proteomes" id="UP000521872"/>
    </source>
</evidence>
<feature type="region of interest" description="Disordered" evidence="1">
    <location>
        <begin position="1"/>
        <end position="102"/>
    </location>
</feature>
<accession>A0A8H4R3K6</accession>
<comment type="caution">
    <text evidence="2">The sequence shown here is derived from an EMBL/GenBank/DDBJ whole genome shotgun (WGS) entry which is preliminary data.</text>
</comment>
<feature type="region of interest" description="Disordered" evidence="1">
    <location>
        <begin position="231"/>
        <end position="283"/>
    </location>
</feature>
<feature type="compositionally biased region" description="Basic and acidic residues" evidence="1">
    <location>
        <begin position="232"/>
        <end position="267"/>
    </location>
</feature>
<feature type="region of interest" description="Disordered" evidence="1">
    <location>
        <begin position="314"/>
        <end position="337"/>
    </location>
</feature>
<dbReference type="EMBL" id="JAACJL010000005">
    <property type="protein sequence ID" value="KAF4621684.1"/>
    <property type="molecule type" value="Genomic_DNA"/>
</dbReference>
<evidence type="ECO:0000313" key="2">
    <source>
        <dbReference type="EMBL" id="KAF4621684.1"/>
    </source>
</evidence>
<keyword evidence="3" id="KW-1185">Reference proteome</keyword>
<feature type="region of interest" description="Disordered" evidence="1">
    <location>
        <begin position="137"/>
        <end position="161"/>
    </location>
</feature>
<feature type="compositionally biased region" description="Polar residues" evidence="1">
    <location>
        <begin position="64"/>
        <end position="77"/>
    </location>
</feature>
<proteinExistence type="predicted"/>
<reference evidence="2 3" key="1">
    <citation type="submission" date="2019-12" db="EMBL/GenBank/DDBJ databases">
        <authorList>
            <person name="Floudas D."/>
            <person name="Bentzer J."/>
            <person name="Ahren D."/>
            <person name="Johansson T."/>
            <person name="Persson P."/>
            <person name="Tunlid A."/>
        </authorList>
    </citation>
    <scope>NUCLEOTIDE SEQUENCE [LARGE SCALE GENOMIC DNA]</scope>
    <source>
        <strain evidence="2 3">CBS 102.39</strain>
    </source>
</reference>
<sequence>MPYSLSNAKFSDSEVARAHGASSDPKKIPQGPDSSDSDSESGSIQIPGSPLAKSFSEVVVPRNLRSNFGTEETSTPAQREESVPPRNQGQQYSTPTGEGWTTVVRKGGKKRAKSLEISHTDKISSNIFEDNENLDCTPIATSSKNKGKGIDPREWGNLSTDEDFDLEGQRKALESFEKEKTPEPFGLSEQIFKKLEEQMNEKIAQLQSLQQAENRIAELESNLAELISALKTSEDRKAKTKPRVEPKVKLEEKSDSSESEYSRPKREPKTKRGQSLRKSAEPIDQIAPNSYLGYAFAALPGKGKTRSEITAVISESETDDYQSRSEPSSENDERKETRRLEKDIRVERYIRNKCLNRPDHIWVMGILERSYMSIEGRRVRFEYALEGEMNGEFTILARWGDSPNERCSLTISSELLEDPSFVPYTYVADALGAKGFNMVKMGYAIDRRYQILLENHMAPDLVPYKGHRIEVRRVTEKDGVQFLHVADWSLDLTYMVEFCHLQDRRVNPIAHLEQAQREDNARVWTHLSHEYTIFETRDRRDAMVSSIGSNWGEYELELYPNYIRVKFRSNDSIRPQDGSAPRPAGRLAAIPCKTPIGKRLAALVEEKLMKWPYANMVDKTLSRGQMGDVLAKQAAHILRQNVPYHGDDLQDPDIWRKDRFLLYPVSDGEYVITDSLWDGDDILVQRGDLETPSFEVSKWYEQTRRQQMGVVEEVSPDDWFGYMGYALEEGCLSALRDWSKEPFDDPEKGLIKDLADMTPEGIRVQTEMFGFIQTETVPLTLCRNPLFNMAMTQGRIATTMMMMIEESITVLK</sequence>
<feature type="compositionally biased region" description="Polar residues" evidence="1">
    <location>
        <begin position="85"/>
        <end position="96"/>
    </location>
</feature>
<dbReference type="Proteomes" id="UP000521872">
    <property type="component" value="Unassembled WGS sequence"/>
</dbReference>
<name>A0A8H4R3K6_9AGAR</name>